<keyword evidence="3" id="KW-1185">Reference proteome</keyword>
<evidence type="ECO:0000313" key="3">
    <source>
        <dbReference type="Proteomes" id="UP000256845"/>
    </source>
</evidence>
<dbReference type="Pfam" id="PF01863">
    <property type="entry name" value="YgjP-like"/>
    <property type="match status" value="1"/>
</dbReference>
<reference evidence="2 3" key="1">
    <citation type="submission" date="2018-07" db="EMBL/GenBank/DDBJ databases">
        <title>Genomic Encyclopedia of Type Strains, Phase III (KMG-III): the genomes of soil and plant-associated and newly described type strains.</title>
        <authorList>
            <person name="Whitman W."/>
        </authorList>
    </citation>
    <scope>NUCLEOTIDE SEQUENCE [LARGE SCALE GENOMIC DNA]</scope>
    <source>
        <strain evidence="2 3">CECT 8488</strain>
    </source>
</reference>
<gene>
    <name evidence="2" type="ORF">DFP90_10963</name>
</gene>
<dbReference type="CDD" id="cd07344">
    <property type="entry name" value="M48_yhfN_like"/>
    <property type="match status" value="1"/>
</dbReference>
<organism evidence="2 3">
    <name type="scientific">Aestuariispira insulae</name>
    <dbReference type="NCBI Taxonomy" id="1461337"/>
    <lineage>
        <taxon>Bacteria</taxon>
        <taxon>Pseudomonadati</taxon>
        <taxon>Pseudomonadota</taxon>
        <taxon>Alphaproteobacteria</taxon>
        <taxon>Rhodospirillales</taxon>
        <taxon>Kiloniellaceae</taxon>
        <taxon>Aestuariispira</taxon>
    </lineage>
</organism>
<dbReference type="PANTHER" id="PTHR30399:SF1">
    <property type="entry name" value="UTP PYROPHOSPHATASE"/>
    <property type="match status" value="1"/>
</dbReference>
<sequence length="234" mass="26926">MNRSRIAGIRLGDVVIDILVRQSERARNLSLKYDSKKDMAVLVLPRGISEKRGFAFVEQHQDWLLDQIRSLPERLSFQVGISIPYQGVDHVIRHDPDRRYGVRVTEGPGLAVAGPEEHLSRRLRDHLKKEAKARIVPLAKDYADQIGKTVGRISIRDQKTRWGSCSAKGDLSFNWRLIMAPPEVLDYVVAHEVAHLAQHNHSPAFWAVVEQIQPEMKRWRTWLKRHGNHLHRIG</sequence>
<dbReference type="InterPro" id="IPR002725">
    <property type="entry name" value="YgjP-like_metallopeptidase"/>
</dbReference>
<accession>A0A3D9HE10</accession>
<comment type="caution">
    <text evidence="2">The sequence shown here is derived from an EMBL/GenBank/DDBJ whole genome shotgun (WGS) entry which is preliminary data.</text>
</comment>
<feature type="domain" description="YgjP-like metallopeptidase" evidence="1">
    <location>
        <begin position="27"/>
        <end position="226"/>
    </location>
</feature>
<dbReference type="AlphaFoldDB" id="A0A3D9HE10"/>
<dbReference type="Proteomes" id="UP000256845">
    <property type="component" value="Unassembled WGS sequence"/>
</dbReference>
<name>A0A3D9HE10_9PROT</name>
<dbReference type="RefSeq" id="WP_181905431.1">
    <property type="nucleotide sequence ID" value="NZ_QRDW01000009.1"/>
</dbReference>
<evidence type="ECO:0000313" key="2">
    <source>
        <dbReference type="EMBL" id="RED47699.1"/>
    </source>
</evidence>
<evidence type="ECO:0000259" key="1">
    <source>
        <dbReference type="Pfam" id="PF01863"/>
    </source>
</evidence>
<dbReference type="Gene3D" id="3.30.2010.10">
    <property type="entry name" value="Metalloproteases ('zincins'), catalytic domain"/>
    <property type="match status" value="1"/>
</dbReference>
<dbReference type="EMBL" id="QRDW01000009">
    <property type="protein sequence ID" value="RED47699.1"/>
    <property type="molecule type" value="Genomic_DNA"/>
</dbReference>
<proteinExistence type="predicted"/>
<dbReference type="PANTHER" id="PTHR30399">
    <property type="entry name" value="UNCHARACTERIZED PROTEIN YGJP"/>
    <property type="match status" value="1"/>
</dbReference>
<dbReference type="InterPro" id="IPR053136">
    <property type="entry name" value="UTP_pyrophosphatase-like"/>
</dbReference>
<protein>
    <recommendedName>
        <fullName evidence="1">YgjP-like metallopeptidase domain-containing protein</fullName>
    </recommendedName>
</protein>